<dbReference type="PANTHER" id="PTHR33375">
    <property type="entry name" value="CHROMOSOME-PARTITIONING PROTEIN PARB-RELATED"/>
    <property type="match status" value="1"/>
</dbReference>
<dbReference type="Pfam" id="PF23552">
    <property type="entry name" value="ParB_C"/>
    <property type="match status" value="1"/>
</dbReference>
<evidence type="ECO:0000256" key="1">
    <source>
        <dbReference type="ARBA" id="ARBA00006295"/>
    </source>
</evidence>
<evidence type="ECO:0000256" key="3">
    <source>
        <dbReference type="ARBA" id="ARBA00023125"/>
    </source>
</evidence>
<dbReference type="Pfam" id="PF02195">
    <property type="entry name" value="ParB_N"/>
    <property type="match status" value="1"/>
</dbReference>
<feature type="compositionally biased region" description="Low complexity" evidence="4">
    <location>
        <begin position="83"/>
        <end position="94"/>
    </location>
</feature>
<organism evidence="6 7">
    <name type="scientific">Nesterenkonia cremea</name>
    <dbReference type="NCBI Taxonomy" id="1882340"/>
    <lineage>
        <taxon>Bacteria</taxon>
        <taxon>Bacillati</taxon>
        <taxon>Actinomycetota</taxon>
        <taxon>Actinomycetes</taxon>
        <taxon>Micrococcales</taxon>
        <taxon>Micrococcaceae</taxon>
        <taxon>Nesterenkonia</taxon>
    </lineage>
</organism>
<comment type="caution">
    <text evidence="6">The sequence shown here is derived from an EMBL/GenBank/DDBJ whole genome shotgun (WGS) entry which is preliminary data.</text>
</comment>
<feature type="compositionally biased region" description="Polar residues" evidence="4">
    <location>
        <begin position="420"/>
        <end position="434"/>
    </location>
</feature>
<evidence type="ECO:0000313" key="6">
    <source>
        <dbReference type="EMBL" id="GGE57820.1"/>
    </source>
</evidence>
<dbReference type="Pfam" id="PF17762">
    <property type="entry name" value="HTH_ParB"/>
    <property type="match status" value="1"/>
</dbReference>
<dbReference type="PANTHER" id="PTHR33375:SF1">
    <property type="entry name" value="CHROMOSOME-PARTITIONING PROTEIN PARB-RELATED"/>
    <property type="match status" value="1"/>
</dbReference>
<evidence type="ECO:0000256" key="2">
    <source>
        <dbReference type="ARBA" id="ARBA00022829"/>
    </source>
</evidence>
<evidence type="ECO:0000313" key="7">
    <source>
        <dbReference type="Proteomes" id="UP000633136"/>
    </source>
</evidence>
<keyword evidence="7" id="KW-1185">Reference proteome</keyword>
<evidence type="ECO:0000259" key="5">
    <source>
        <dbReference type="SMART" id="SM00470"/>
    </source>
</evidence>
<reference evidence="6" key="2">
    <citation type="submission" date="2020-09" db="EMBL/GenBank/DDBJ databases">
        <authorList>
            <person name="Sun Q."/>
            <person name="Zhou Y."/>
        </authorList>
    </citation>
    <scope>NUCLEOTIDE SEQUENCE</scope>
    <source>
        <strain evidence="6">CGMCC 1.15388</strain>
    </source>
</reference>
<feature type="region of interest" description="Disordered" evidence="4">
    <location>
        <begin position="1"/>
        <end position="21"/>
    </location>
</feature>
<dbReference type="Gene3D" id="3.90.1530.30">
    <property type="match status" value="1"/>
</dbReference>
<dbReference type="GO" id="GO:0045881">
    <property type="term" value="P:positive regulation of sporulation resulting in formation of a cellular spore"/>
    <property type="evidence" value="ECO:0007669"/>
    <property type="project" value="TreeGrafter"/>
</dbReference>
<dbReference type="SUPFAM" id="SSF110849">
    <property type="entry name" value="ParB/Sulfiredoxin"/>
    <property type="match status" value="1"/>
</dbReference>
<keyword evidence="3" id="KW-0238">DNA-binding</keyword>
<dbReference type="SUPFAM" id="SSF109709">
    <property type="entry name" value="KorB DNA-binding domain-like"/>
    <property type="match status" value="1"/>
</dbReference>
<protein>
    <recommendedName>
        <fullName evidence="5">ParB-like N-terminal domain-containing protein</fullName>
    </recommendedName>
</protein>
<dbReference type="InterPro" id="IPR057240">
    <property type="entry name" value="ParB_dimer_C"/>
</dbReference>
<dbReference type="NCBIfam" id="TIGR00180">
    <property type="entry name" value="parB_part"/>
    <property type="match status" value="1"/>
</dbReference>
<dbReference type="SMART" id="SM00470">
    <property type="entry name" value="ParB"/>
    <property type="match status" value="1"/>
</dbReference>
<dbReference type="GO" id="GO:0005694">
    <property type="term" value="C:chromosome"/>
    <property type="evidence" value="ECO:0007669"/>
    <property type="project" value="TreeGrafter"/>
</dbReference>
<feature type="region of interest" description="Disordered" evidence="4">
    <location>
        <begin position="412"/>
        <end position="434"/>
    </location>
</feature>
<feature type="region of interest" description="Disordered" evidence="4">
    <location>
        <begin position="52"/>
        <end position="236"/>
    </location>
</feature>
<dbReference type="InterPro" id="IPR041468">
    <property type="entry name" value="HTH_ParB/Spo0J"/>
</dbReference>
<keyword evidence="2" id="KW-0159">Chromosome partition</keyword>
<proteinExistence type="inferred from homology"/>
<dbReference type="AlphaFoldDB" id="A0A917EMV3"/>
<dbReference type="GO" id="GO:0007059">
    <property type="term" value="P:chromosome segregation"/>
    <property type="evidence" value="ECO:0007669"/>
    <property type="project" value="UniProtKB-KW"/>
</dbReference>
<feature type="compositionally biased region" description="Basic and acidic residues" evidence="4">
    <location>
        <begin position="70"/>
        <end position="82"/>
    </location>
</feature>
<accession>A0A917EMV3</accession>
<dbReference type="InterPro" id="IPR050336">
    <property type="entry name" value="Chromosome_partition/occlusion"/>
</dbReference>
<dbReference type="CDD" id="cd16393">
    <property type="entry name" value="SPO0J_N"/>
    <property type="match status" value="1"/>
</dbReference>
<dbReference type="FunFam" id="3.90.1530.30:FF:000001">
    <property type="entry name" value="Chromosome partitioning protein ParB"/>
    <property type="match status" value="1"/>
</dbReference>
<feature type="domain" description="ParB-like N-terminal" evidence="5">
    <location>
        <begin position="218"/>
        <end position="308"/>
    </location>
</feature>
<dbReference type="Gene3D" id="1.10.10.2830">
    <property type="match status" value="1"/>
</dbReference>
<evidence type="ECO:0000256" key="4">
    <source>
        <dbReference type="SAM" id="MobiDB-lite"/>
    </source>
</evidence>
<dbReference type="Proteomes" id="UP000633136">
    <property type="component" value="Unassembled WGS sequence"/>
</dbReference>
<dbReference type="InterPro" id="IPR036086">
    <property type="entry name" value="ParB/Sulfiredoxin_sf"/>
</dbReference>
<dbReference type="RefSeq" id="WP_229658670.1">
    <property type="nucleotide sequence ID" value="NZ_BMIS01000001.1"/>
</dbReference>
<sequence length="481" mass="51936">MAERKRRGLGRGLGALINTDAEEGEIAGAAAQVAAESEQTATDQMVESAAALEERAKGGSNRQKNASVPRETKQSARQKEVVAEGAEAPAADTVTSTGAAGGRPIDVFFSAKSNIGTQRISRETRAAASKSSTVPRTRAVAKGKRAEMPDVLGQRRTNAPSAGSAEQAMPARTADDAVVSGAPQELAEEADRPQPEDNSWTDAVSRETGGAVDGAEFRSIPVASIQPNPRQPRTEFDEEHMEELVHSVREIGVLQPIVVRPLGADQYELVMGERRWRASKAAERESIPAIVRSTKDDDLLRDALLENIHRSQLNPLEEAAAYRQLLDDFSCTQDELSARIGRSRPQISNTLRLMKLPPAVQRRVAAGVLSSGHARALLGLQDDERIEEMAARIVAEGLSVRATEEAVTLINQGEKKQKASRGSQDTPQSARQQQLSELSDALIDRLDTQVKISLGAKKGRISIDFASMDDLHRLMDLIGSR</sequence>
<comment type="similarity">
    <text evidence="1">Belongs to the ParB family.</text>
</comment>
<dbReference type="InterPro" id="IPR004437">
    <property type="entry name" value="ParB/RepB/Spo0J"/>
</dbReference>
<dbReference type="FunFam" id="1.10.10.2830:FF:000001">
    <property type="entry name" value="Chromosome partitioning protein ParB"/>
    <property type="match status" value="1"/>
</dbReference>
<dbReference type="GO" id="GO:0003677">
    <property type="term" value="F:DNA binding"/>
    <property type="evidence" value="ECO:0007669"/>
    <property type="project" value="UniProtKB-KW"/>
</dbReference>
<dbReference type="EMBL" id="BMIS01000001">
    <property type="protein sequence ID" value="GGE57820.1"/>
    <property type="molecule type" value="Genomic_DNA"/>
</dbReference>
<name>A0A917EMV3_9MICC</name>
<dbReference type="InterPro" id="IPR003115">
    <property type="entry name" value="ParB_N"/>
</dbReference>
<reference evidence="6" key="1">
    <citation type="journal article" date="2014" name="Int. J. Syst. Evol. Microbiol.">
        <title>Complete genome sequence of Corynebacterium casei LMG S-19264T (=DSM 44701T), isolated from a smear-ripened cheese.</title>
        <authorList>
            <consortium name="US DOE Joint Genome Institute (JGI-PGF)"/>
            <person name="Walter F."/>
            <person name="Albersmeier A."/>
            <person name="Kalinowski J."/>
            <person name="Ruckert C."/>
        </authorList>
    </citation>
    <scope>NUCLEOTIDE SEQUENCE</scope>
    <source>
        <strain evidence="6">CGMCC 1.15388</strain>
    </source>
</reference>
<gene>
    <name evidence="6" type="ORF">GCM10011401_00650</name>
</gene>